<proteinExistence type="predicted"/>
<evidence type="ECO:0000256" key="1">
    <source>
        <dbReference type="SAM" id="Phobius"/>
    </source>
</evidence>
<gene>
    <name evidence="2" type="ORF">J2781_002367</name>
</gene>
<keyword evidence="1" id="KW-0472">Membrane</keyword>
<keyword evidence="1" id="KW-0812">Transmembrane</keyword>
<dbReference type="EMBL" id="JAVDQS010000005">
    <property type="protein sequence ID" value="MDR6405438.1"/>
    <property type="molecule type" value="Genomic_DNA"/>
</dbReference>
<organism evidence="2 3">
    <name type="scientific">Chryseobacterium geocarposphaerae</name>
    <dbReference type="NCBI Taxonomy" id="1416776"/>
    <lineage>
        <taxon>Bacteria</taxon>
        <taxon>Pseudomonadati</taxon>
        <taxon>Bacteroidota</taxon>
        <taxon>Flavobacteriia</taxon>
        <taxon>Flavobacteriales</taxon>
        <taxon>Weeksellaceae</taxon>
        <taxon>Chryseobacterium group</taxon>
        <taxon>Chryseobacterium</taxon>
    </lineage>
</organism>
<dbReference type="Proteomes" id="UP001184853">
    <property type="component" value="Unassembled WGS sequence"/>
</dbReference>
<name>A0ABU1LFE5_9FLAO</name>
<protein>
    <submittedName>
        <fullName evidence="2">Uncharacterized protein</fullName>
    </submittedName>
</protein>
<reference evidence="2 3" key="1">
    <citation type="submission" date="2023-07" db="EMBL/GenBank/DDBJ databases">
        <title>Sorghum-associated microbial communities from plants grown in Nebraska, USA.</title>
        <authorList>
            <person name="Schachtman D."/>
        </authorList>
    </citation>
    <scope>NUCLEOTIDE SEQUENCE [LARGE SCALE GENOMIC DNA]</scope>
    <source>
        <strain evidence="2 3">DS1709</strain>
    </source>
</reference>
<evidence type="ECO:0000313" key="2">
    <source>
        <dbReference type="EMBL" id="MDR6405438.1"/>
    </source>
</evidence>
<feature type="transmembrane region" description="Helical" evidence="1">
    <location>
        <begin position="18"/>
        <end position="36"/>
    </location>
</feature>
<accession>A0ABU1LFE5</accession>
<keyword evidence="1" id="KW-1133">Transmembrane helix</keyword>
<keyword evidence="3" id="KW-1185">Reference proteome</keyword>
<sequence length="46" mass="5703">MLKLIILRLDKQKTSQKIVLFFLKLSFLTFNYKFLITCHMKRRVRE</sequence>
<evidence type="ECO:0000313" key="3">
    <source>
        <dbReference type="Proteomes" id="UP001184853"/>
    </source>
</evidence>
<comment type="caution">
    <text evidence="2">The sequence shown here is derived from an EMBL/GenBank/DDBJ whole genome shotgun (WGS) entry which is preliminary data.</text>
</comment>